<proteinExistence type="predicted"/>
<dbReference type="InterPro" id="IPR035086">
    <property type="entry name" value="DgcN-like_C"/>
</dbReference>
<dbReference type="PIRSF" id="PIRSF026760">
    <property type="entry name" value="UCP026760"/>
    <property type="match status" value="1"/>
</dbReference>
<dbReference type="PANTHER" id="PTHR40690:SF1">
    <property type="entry name" value="DUF1611 DOMAIN-CONTAINING PROTEIN"/>
    <property type="match status" value="1"/>
</dbReference>
<dbReference type="OrthoDB" id="30617at2157"/>
<sequence>MDHQRIAILAHEKFPDRAKTALGVMRYGDQEVAAVLDRETAGTRVHDHLVESDAATIDDAPIAASFADLLEAEGGPDDHGIDALLVGIAPIGGGLDDSWRADIRAAIEAGCDVVAGLHYFLNEDEEFATLAAEHGVELIDVRDPHEGLGVAEGRAGDVDADVICTVGTDCSVGKMTATMEIVAAARDRGIDAAVIPTGQTGILIEGWGNPIDRVISDFTAGAVEEMILEKGDEHDLLVVEGQGSIVHPAYSAVTCGILHGSMPDALVLCHAAGREAIHGYESFELPPIPEYVDLYEGLSAPVADADVIAGALNTKDVADDATARSAVDELAADLAAPVSDPVRFGAGPIVEAIEAEVLEG</sequence>
<reference evidence="3 4" key="1">
    <citation type="submission" date="2016-10" db="EMBL/GenBank/DDBJ databases">
        <authorList>
            <person name="de Groot N.N."/>
        </authorList>
    </citation>
    <scope>NUCLEOTIDE SEQUENCE [LARGE SCALE GENOMIC DNA]</scope>
    <source>
        <strain evidence="3 4">IBRC-M10418</strain>
    </source>
</reference>
<protein>
    <submittedName>
        <fullName evidence="3">Uncharacterized conserved protein, NAD-dependent epimerase/dehydratase family</fullName>
    </submittedName>
</protein>
<evidence type="ECO:0000313" key="3">
    <source>
        <dbReference type="EMBL" id="SEH52048.1"/>
    </source>
</evidence>
<dbReference type="EMBL" id="FNWU01000004">
    <property type="protein sequence ID" value="SEH52048.1"/>
    <property type="molecule type" value="Genomic_DNA"/>
</dbReference>
<name>A0A1H6IS24_9EURY</name>
<evidence type="ECO:0000259" key="2">
    <source>
        <dbReference type="Pfam" id="PF17396"/>
    </source>
</evidence>
<dbReference type="Pfam" id="PF07755">
    <property type="entry name" value="DUF1611"/>
    <property type="match status" value="1"/>
</dbReference>
<dbReference type="Gene3D" id="3.40.50.300">
    <property type="entry name" value="P-loop containing nucleotide triphosphate hydrolases"/>
    <property type="match status" value="1"/>
</dbReference>
<organism evidence="3 4">
    <name type="scientific">Halopenitus malekzadehii</name>
    <dbReference type="NCBI Taxonomy" id="1267564"/>
    <lineage>
        <taxon>Archaea</taxon>
        <taxon>Methanobacteriati</taxon>
        <taxon>Methanobacteriota</taxon>
        <taxon>Stenosarchaea group</taxon>
        <taxon>Halobacteria</taxon>
        <taxon>Halobacteriales</taxon>
        <taxon>Haloferacaceae</taxon>
        <taxon>Halopenitus</taxon>
    </lineage>
</organism>
<dbReference type="PANTHER" id="PTHR40690">
    <property type="entry name" value="GLL3100 PROTEIN"/>
    <property type="match status" value="1"/>
</dbReference>
<dbReference type="SUPFAM" id="SSF52540">
    <property type="entry name" value="P-loop containing nucleoside triphosphate hydrolases"/>
    <property type="match status" value="1"/>
</dbReference>
<accession>A0A1H6IS24</accession>
<dbReference type="InterPro" id="IPR011669">
    <property type="entry name" value="DgcN-like"/>
</dbReference>
<dbReference type="Proteomes" id="UP000199215">
    <property type="component" value="Unassembled WGS sequence"/>
</dbReference>
<evidence type="ECO:0000313" key="4">
    <source>
        <dbReference type="Proteomes" id="UP000199215"/>
    </source>
</evidence>
<dbReference type="Gene3D" id="3.40.50.720">
    <property type="entry name" value="NAD(P)-binding Rossmann-like Domain"/>
    <property type="match status" value="1"/>
</dbReference>
<evidence type="ECO:0000259" key="1">
    <source>
        <dbReference type="Pfam" id="PF07755"/>
    </source>
</evidence>
<dbReference type="Pfam" id="PF17396">
    <property type="entry name" value="DUF1611_N"/>
    <property type="match status" value="1"/>
</dbReference>
<gene>
    <name evidence="3" type="ORF">SAMN05192561_10489</name>
</gene>
<dbReference type="InterPro" id="IPR027417">
    <property type="entry name" value="P-loop_NTPase"/>
</dbReference>
<feature type="domain" description="D-glutamate N-acetyltransferase-like N-terminal" evidence="2">
    <location>
        <begin position="57"/>
        <end position="144"/>
    </location>
</feature>
<dbReference type="STRING" id="1267564.SAMN05192561_10489"/>
<dbReference type="InterPro" id="IPR035402">
    <property type="entry name" value="DgcN-like_N"/>
</dbReference>
<keyword evidence="4" id="KW-1185">Reference proteome</keyword>
<feature type="domain" description="D-glutamate N-acetyltransferase-like C-terminal" evidence="1">
    <location>
        <begin position="150"/>
        <end position="350"/>
    </location>
</feature>
<dbReference type="AlphaFoldDB" id="A0A1H6IS24"/>
<dbReference type="RefSeq" id="WP_092816944.1">
    <property type="nucleotide sequence ID" value="NZ_FNWU01000004.1"/>
</dbReference>